<dbReference type="NCBIfam" id="NF005143">
    <property type="entry name" value="PRK06596.1"/>
    <property type="match status" value="1"/>
</dbReference>
<dbReference type="eggNOG" id="COG0568">
    <property type="taxonomic scope" value="Bacteria"/>
</dbReference>
<evidence type="ECO:0000256" key="3">
    <source>
        <dbReference type="ARBA" id="ARBA00023082"/>
    </source>
</evidence>
<sequence length="305" mass="33837">MRAYLSAIHALPVLTEDEERRFADAWARDGDVDAAHRLVTAHLRLVPKVARQFRGQGMPLSDLIGEGNIGLLQSLKRYDPDKGFRFATYARWWIRAAILNHLLQDWSLVKIGTGTGNKRLFFNLAKAKREMGLIGTENMTDADIARLAERLDVSPADIVRMSQRLSGGDLSLDHPTGGDPDDGRTGTLLDTLADERPDQEAQLADRQESHWRREKVREAFGVLDERERTILARRYLTGRPHTLQALAALYGVTAERIRQIEAKAINKMRQAITAAKAAKAAKANKAAAGPTRRRARPGAPVPAAT</sequence>
<reference evidence="9 10" key="1">
    <citation type="journal article" date="2013" name="Genome Announc.">
        <title>Draft Genome Sequence of an Alphaproteobacterium, Caenispirillum salinarum AK4(T), Isolated from a Solar Saltern.</title>
        <authorList>
            <person name="Khatri I."/>
            <person name="Singh A."/>
            <person name="Korpole S."/>
            <person name="Pinnaka A.K."/>
            <person name="Subramanian S."/>
        </authorList>
    </citation>
    <scope>NUCLEOTIDE SEQUENCE [LARGE SCALE GENOMIC DNA]</scope>
    <source>
        <strain evidence="9 10">AK4</strain>
    </source>
</reference>
<dbReference type="Proteomes" id="UP000009881">
    <property type="component" value="Unassembled WGS sequence"/>
</dbReference>
<dbReference type="Pfam" id="PF04542">
    <property type="entry name" value="Sigma70_r2"/>
    <property type="match status" value="1"/>
</dbReference>
<evidence type="ECO:0000259" key="7">
    <source>
        <dbReference type="Pfam" id="PF04542"/>
    </source>
</evidence>
<evidence type="ECO:0000256" key="4">
    <source>
        <dbReference type="ARBA" id="ARBA00023125"/>
    </source>
</evidence>
<evidence type="ECO:0000313" key="9">
    <source>
        <dbReference type="EMBL" id="EKV29569.1"/>
    </source>
</evidence>
<dbReference type="PRINTS" id="PR00046">
    <property type="entry name" value="SIGMA70FCT"/>
</dbReference>
<dbReference type="InterPro" id="IPR007630">
    <property type="entry name" value="RNA_pol_sigma70_r4"/>
</dbReference>
<organism evidence="9 10">
    <name type="scientific">Caenispirillum salinarum AK4</name>
    <dbReference type="NCBI Taxonomy" id="1238182"/>
    <lineage>
        <taxon>Bacteria</taxon>
        <taxon>Pseudomonadati</taxon>
        <taxon>Pseudomonadota</taxon>
        <taxon>Alphaproteobacteria</taxon>
        <taxon>Rhodospirillales</taxon>
        <taxon>Novispirillaceae</taxon>
        <taxon>Caenispirillum</taxon>
    </lineage>
</organism>
<gene>
    <name evidence="9" type="ORF">C882_0391</name>
</gene>
<dbReference type="Gene3D" id="1.20.120.1810">
    <property type="match status" value="1"/>
</dbReference>
<protein>
    <submittedName>
        <fullName evidence="9">RNA polymerase sigma factor RpoH</fullName>
    </submittedName>
</protein>
<keyword evidence="3" id="KW-0731">Sigma factor</keyword>
<dbReference type="InterPro" id="IPR050813">
    <property type="entry name" value="Sigma-70_Factor"/>
</dbReference>
<keyword evidence="4" id="KW-0238">DNA-binding</keyword>
<dbReference type="GO" id="GO:0016987">
    <property type="term" value="F:sigma factor activity"/>
    <property type="evidence" value="ECO:0007669"/>
    <property type="project" value="UniProtKB-KW"/>
</dbReference>
<dbReference type="GO" id="GO:0003677">
    <property type="term" value="F:DNA binding"/>
    <property type="evidence" value="ECO:0007669"/>
    <property type="project" value="UniProtKB-KW"/>
</dbReference>
<evidence type="ECO:0000256" key="1">
    <source>
        <dbReference type="ARBA" id="ARBA00007788"/>
    </source>
</evidence>
<dbReference type="Pfam" id="PF04545">
    <property type="entry name" value="Sigma70_r4"/>
    <property type="match status" value="1"/>
</dbReference>
<evidence type="ECO:0000256" key="6">
    <source>
        <dbReference type="SAM" id="MobiDB-lite"/>
    </source>
</evidence>
<proteinExistence type="inferred from homology"/>
<dbReference type="CDD" id="cd06171">
    <property type="entry name" value="Sigma70_r4"/>
    <property type="match status" value="1"/>
</dbReference>
<comment type="caution">
    <text evidence="9">The sequence shown here is derived from an EMBL/GenBank/DDBJ whole genome shotgun (WGS) entry which is preliminary data.</text>
</comment>
<feature type="domain" description="RNA polymerase sigma-70 region 4" evidence="8">
    <location>
        <begin position="219"/>
        <end position="270"/>
    </location>
</feature>
<dbReference type="InterPro" id="IPR013325">
    <property type="entry name" value="RNA_pol_sigma_r2"/>
</dbReference>
<dbReference type="InterPro" id="IPR000943">
    <property type="entry name" value="RNA_pol_sigma70"/>
</dbReference>
<feature type="region of interest" description="Disordered" evidence="6">
    <location>
        <begin position="283"/>
        <end position="305"/>
    </location>
</feature>
<evidence type="ECO:0000259" key="8">
    <source>
        <dbReference type="Pfam" id="PF04545"/>
    </source>
</evidence>
<dbReference type="AlphaFoldDB" id="K9GXS0"/>
<dbReference type="PANTHER" id="PTHR30376:SF3">
    <property type="entry name" value="RNA POLYMERASE SIGMA FACTOR RPOH"/>
    <property type="match status" value="1"/>
</dbReference>
<evidence type="ECO:0000256" key="5">
    <source>
        <dbReference type="ARBA" id="ARBA00023163"/>
    </source>
</evidence>
<dbReference type="InterPro" id="IPR007627">
    <property type="entry name" value="RNA_pol_sigma70_r2"/>
</dbReference>
<dbReference type="InterPro" id="IPR014284">
    <property type="entry name" value="RNA_pol_sigma-70_dom"/>
</dbReference>
<keyword evidence="2" id="KW-0805">Transcription regulation</keyword>
<dbReference type="EMBL" id="ANHY01000012">
    <property type="protein sequence ID" value="EKV29569.1"/>
    <property type="molecule type" value="Genomic_DNA"/>
</dbReference>
<dbReference type="SUPFAM" id="SSF88659">
    <property type="entry name" value="Sigma3 and sigma4 domains of RNA polymerase sigma factors"/>
    <property type="match status" value="1"/>
</dbReference>
<dbReference type="PIRSF" id="PIRSF000770">
    <property type="entry name" value="RNA_pol_sigma-SigE/K"/>
    <property type="match status" value="1"/>
</dbReference>
<keyword evidence="5" id="KW-0804">Transcription</keyword>
<dbReference type="GO" id="GO:0006352">
    <property type="term" value="P:DNA-templated transcription initiation"/>
    <property type="evidence" value="ECO:0007669"/>
    <property type="project" value="InterPro"/>
</dbReference>
<dbReference type="InterPro" id="IPR013324">
    <property type="entry name" value="RNA_pol_sigma_r3/r4-like"/>
</dbReference>
<dbReference type="SUPFAM" id="SSF88946">
    <property type="entry name" value="Sigma2 domain of RNA polymerase sigma factors"/>
    <property type="match status" value="1"/>
</dbReference>
<dbReference type="Gene3D" id="1.20.140.160">
    <property type="match status" value="1"/>
</dbReference>
<keyword evidence="10" id="KW-1185">Reference proteome</keyword>
<dbReference type="STRING" id="1238182.C882_0391"/>
<evidence type="ECO:0000256" key="2">
    <source>
        <dbReference type="ARBA" id="ARBA00023015"/>
    </source>
</evidence>
<dbReference type="NCBIfam" id="TIGR02937">
    <property type="entry name" value="sigma70-ECF"/>
    <property type="match status" value="1"/>
</dbReference>
<feature type="domain" description="RNA polymerase sigma-70 region 2" evidence="7">
    <location>
        <begin position="38"/>
        <end position="105"/>
    </location>
</feature>
<accession>K9GXS0</accession>
<evidence type="ECO:0000313" key="10">
    <source>
        <dbReference type="Proteomes" id="UP000009881"/>
    </source>
</evidence>
<comment type="similarity">
    <text evidence="1">Belongs to the sigma-70 factor family.</text>
</comment>
<dbReference type="PATRIC" id="fig|1238182.3.peg.2606"/>
<dbReference type="PANTHER" id="PTHR30376">
    <property type="entry name" value="SIGMA FACTOR RPOH HEAT SHOCK RELATED"/>
    <property type="match status" value="1"/>
</dbReference>
<feature type="region of interest" description="Disordered" evidence="6">
    <location>
        <begin position="167"/>
        <end position="187"/>
    </location>
</feature>
<name>K9GXS0_9PROT</name>